<comment type="subcellular location">
    <subcellularLocation>
        <location evidence="1">Cell envelope</location>
    </subcellularLocation>
</comment>
<evidence type="ECO:0000256" key="1">
    <source>
        <dbReference type="ARBA" id="ARBA00004196"/>
    </source>
</evidence>
<dbReference type="AlphaFoldDB" id="A0A537J4V1"/>
<feature type="domain" description="Multidrug resistance protein MdtA-like barrel-sandwich hybrid" evidence="6">
    <location>
        <begin position="66"/>
        <end position="289"/>
    </location>
</feature>
<dbReference type="PANTHER" id="PTHR32347:SF14">
    <property type="entry name" value="EFFLUX SYSTEM COMPONENT YKNX-RELATED"/>
    <property type="match status" value="1"/>
</dbReference>
<dbReference type="SUPFAM" id="SSF111369">
    <property type="entry name" value="HlyD-like secretion proteins"/>
    <property type="match status" value="2"/>
</dbReference>
<dbReference type="GO" id="GO:0030313">
    <property type="term" value="C:cell envelope"/>
    <property type="evidence" value="ECO:0007669"/>
    <property type="project" value="UniProtKB-SubCell"/>
</dbReference>
<dbReference type="Proteomes" id="UP000318093">
    <property type="component" value="Unassembled WGS sequence"/>
</dbReference>
<dbReference type="PANTHER" id="PTHR32347">
    <property type="entry name" value="EFFLUX SYSTEM COMPONENT YKNX-RELATED"/>
    <property type="match status" value="1"/>
</dbReference>
<feature type="domain" description="Multidrug resistance protein MdtA-like alpha-helical hairpin" evidence="5">
    <location>
        <begin position="148"/>
        <end position="213"/>
    </location>
</feature>
<name>A0A537J4V1_9BACT</name>
<evidence type="ECO:0000259" key="7">
    <source>
        <dbReference type="Pfam" id="PF25954"/>
    </source>
</evidence>
<protein>
    <submittedName>
        <fullName evidence="8">Biotin/lipoyl-binding protein</fullName>
    </submittedName>
</protein>
<keyword evidence="4" id="KW-1133">Transmembrane helix</keyword>
<dbReference type="EMBL" id="VBAN01000405">
    <property type="protein sequence ID" value="TMI78578.1"/>
    <property type="molecule type" value="Genomic_DNA"/>
</dbReference>
<dbReference type="Gene3D" id="2.40.50.100">
    <property type="match status" value="2"/>
</dbReference>
<dbReference type="Gene3D" id="2.40.30.170">
    <property type="match status" value="1"/>
</dbReference>
<dbReference type="InterPro" id="IPR050465">
    <property type="entry name" value="UPF0194_transport"/>
</dbReference>
<dbReference type="Gene3D" id="1.10.287.470">
    <property type="entry name" value="Helix hairpin bin"/>
    <property type="match status" value="2"/>
</dbReference>
<evidence type="ECO:0000256" key="4">
    <source>
        <dbReference type="SAM" id="Phobius"/>
    </source>
</evidence>
<evidence type="ECO:0000256" key="3">
    <source>
        <dbReference type="SAM" id="Coils"/>
    </source>
</evidence>
<accession>A0A537J4V1</accession>
<evidence type="ECO:0000256" key="2">
    <source>
        <dbReference type="ARBA" id="ARBA00023054"/>
    </source>
</evidence>
<dbReference type="InterPro" id="IPR058625">
    <property type="entry name" value="MdtA-like_BSH"/>
</dbReference>
<dbReference type="InterPro" id="IPR058792">
    <property type="entry name" value="Beta-barrel_RND_2"/>
</dbReference>
<comment type="caution">
    <text evidence="8">The sequence shown here is derived from an EMBL/GenBank/DDBJ whole genome shotgun (WGS) entry which is preliminary data.</text>
</comment>
<gene>
    <name evidence="8" type="ORF">E6H03_11845</name>
</gene>
<evidence type="ECO:0000313" key="9">
    <source>
        <dbReference type="Proteomes" id="UP000318093"/>
    </source>
</evidence>
<evidence type="ECO:0000259" key="5">
    <source>
        <dbReference type="Pfam" id="PF25876"/>
    </source>
</evidence>
<proteinExistence type="predicted"/>
<evidence type="ECO:0000259" key="6">
    <source>
        <dbReference type="Pfam" id="PF25917"/>
    </source>
</evidence>
<dbReference type="InterPro" id="IPR058624">
    <property type="entry name" value="MdtA-like_HH"/>
</dbReference>
<sequence>MTFVSRNARRAVIAGIAGIIVAGVAVSGIRHSTTRRDEVRYITHPAAYTDISTTVTETGTINPVDTVQIGTQVSGTIAVINVDYNSKVKKGMVLATLDPAPFRAAVAQAGANLAAARAGHAAALSAIAQDQAAVESALAAIQQAQANLRSAEANAAKIEAQSKLAQVTVKRDASLLQQGFIPQNQMDADQTALESTAADTRAAQAAVAVAQAQAAGAAAQLRSAEAQVTTAQAQAAAAQEQIASQAAQLQQAAYNLSRTVITSPVDGIVMARNVSVGQTVAASFQTPTLFTLATNLTDMQVDTSVDEADVRSVREGETANISVTALPNVVFSGTVQQVRVNPTVVQNVVTYDAVVIVHDSSGRLMPGMTAQVTIDAGTRAHVLAVPIEAALYRPLTRSAHGKPESPASPPVAGAPGSHITLWTLRNGKPRPVPVVIGFSDGVNLEITDGNLHAGDPVIIEQARGAAWGGAERTSAFAAGGGRGAVGRAAARAARGS</sequence>
<keyword evidence="2 3" id="KW-0175">Coiled coil</keyword>
<feature type="domain" description="CusB-like beta-barrel" evidence="7">
    <location>
        <begin position="302"/>
        <end position="376"/>
    </location>
</feature>
<keyword evidence="4" id="KW-0812">Transmembrane</keyword>
<feature type="coiled-coil region" evidence="3">
    <location>
        <begin position="207"/>
        <end position="248"/>
    </location>
</feature>
<feature type="coiled-coil region" evidence="3">
    <location>
        <begin position="127"/>
        <end position="161"/>
    </location>
</feature>
<organism evidence="8 9">
    <name type="scientific">Candidatus Segetimicrobium genomatis</name>
    <dbReference type="NCBI Taxonomy" id="2569760"/>
    <lineage>
        <taxon>Bacteria</taxon>
        <taxon>Bacillati</taxon>
        <taxon>Candidatus Sysuimicrobiota</taxon>
        <taxon>Candidatus Sysuimicrobiia</taxon>
        <taxon>Candidatus Sysuimicrobiales</taxon>
        <taxon>Candidatus Segetimicrobiaceae</taxon>
        <taxon>Candidatus Segetimicrobium</taxon>
    </lineage>
</organism>
<dbReference type="Pfam" id="PF25954">
    <property type="entry name" value="Beta-barrel_RND_2"/>
    <property type="match status" value="1"/>
</dbReference>
<feature type="transmembrane region" description="Helical" evidence="4">
    <location>
        <begin position="12"/>
        <end position="29"/>
    </location>
</feature>
<evidence type="ECO:0000313" key="8">
    <source>
        <dbReference type="EMBL" id="TMI78578.1"/>
    </source>
</evidence>
<dbReference type="Pfam" id="PF25917">
    <property type="entry name" value="BSH_RND"/>
    <property type="match status" value="1"/>
</dbReference>
<keyword evidence="4" id="KW-0472">Membrane</keyword>
<dbReference type="Pfam" id="PF25876">
    <property type="entry name" value="HH_MFP_RND"/>
    <property type="match status" value="1"/>
</dbReference>
<reference evidence="8 9" key="1">
    <citation type="journal article" date="2019" name="Nat. Microbiol.">
        <title>Mediterranean grassland soil C-N compound turnover is dependent on rainfall and depth, and is mediated by genomically divergent microorganisms.</title>
        <authorList>
            <person name="Diamond S."/>
            <person name="Andeer P.F."/>
            <person name="Li Z."/>
            <person name="Crits-Christoph A."/>
            <person name="Burstein D."/>
            <person name="Anantharaman K."/>
            <person name="Lane K.R."/>
            <person name="Thomas B.C."/>
            <person name="Pan C."/>
            <person name="Northen T.R."/>
            <person name="Banfield J.F."/>
        </authorList>
    </citation>
    <scope>NUCLEOTIDE SEQUENCE [LARGE SCALE GENOMIC DNA]</scope>
    <source>
        <strain evidence="8">NP_6</strain>
    </source>
</reference>